<keyword evidence="2" id="KW-0812">Transmembrane</keyword>
<evidence type="ECO:0000313" key="3">
    <source>
        <dbReference type="EMBL" id="MCP9275068.1"/>
    </source>
</evidence>
<feature type="transmembrane region" description="Helical" evidence="2">
    <location>
        <begin position="29"/>
        <end position="44"/>
    </location>
</feature>
<protein>
    <submittedName>
        <fullName evidence="3">Uncharacterized protein</fullName>
    </submittedName>
</protein>
<keyword evidence="4" id="KW-1185">Reference proteome</keyword>
<organism evidence="3 4">
    <name type="scientific">Mycolicibacterium arenosum</name>
    <dbReference type="NCBI Taxonomy" id="2952157"/>
    <lineage>
        <taxon>Bacteria</taxon>
        <taxon>Bacillati</taxon>
        <taxon>Actinomycetota</taxon>
        <taxon>Actinomycetes</taxon>
        <taxon>Mycobacteriales</taxon>
        <taxon>Mycobacteriaceae</taxon>
        <taxon>Mycolicibacterium</taxon>
    </lineage>
</organism>
<accession>A0ABT1M7G5</accession>
<feature type="transmembrane region" description="Helical" evidence="2">
    <location>
        <begin position="95"/>
        <end position="119"/>
    </location>
</feature>
<feature type="region of interest" description="Disordered" evidence="1">
    <location>
        <begin position="1"/>
        <end position="20"/>
    </location>
</feature>
<name>A0ABT1M7G5_9MYCO</name>
<keyword evidence="2" id="KW-1133">Transmembrane helix</keyword>
<reference evidence="3 4" key="1">
    <citation type="submission" date="2022-06" db="EMBL/GenBank/DDBJ databases">
        <title>Mycolicibacterium sp. CAU 1645 isolated from seawater.</title>
        <authorList>
            <person name="Kim W."/>
        </authorList>
    </citation>
    <scope>NUCLEOTIDE SEQUENCE [LARGE SCALE GENOMIC DNA]</scope>
    <source>
        <strain evidence="3 4">CAU 1645</strain>
    </source>
</reference>
<dbReference type="RefSeq" id="WP_255062814.1">
    <property type="nucleotide sequence ID" value="NZ_JANDBD010000010.1"/>
</dbReference>
<feature type="transmembrane region" description="Helical" evidence="2">
    <location>
        <begin position="163"/>
        <end position="182"/>
    </location>
</feature>
<feature type="transmembrane region" description="Helical" evidence="2">
    <location>
        <begin position="56"/>
        <end position="75"/>
    </location>
</feature>
<evidence type="ECO:0000313" key="4">
    <source>
        <dbReference type="Proteomes" id="UP001651690"/>
    </source>
</evidence>
<proteinExistence type="predicted"/>
<sequence>MSSPEPAGSRSRRAPEHTGERMPAGWQRAVRWVLWLTFLGLAIWQSQNVGFSGVEWAALVAALAFSVWCMARPLGGPKVEFTETSHLLGTFESRTSWAMLLIGVLLTVGGVAGAGAASYDMATGRASPVDVLRDIAIFIEGWIAEMILGFYDAELENTHAYALFLLIIPGLLMVAVNLSPLLKRGSAFRVEDDGSVLVRSRASWDALLEYQYSTVVADGRTIAFTPTADGPAAVELPQARVFCTENGARLKPTLSAAFFTELLTNRGFDVDRADGSSHFTARRK</sequence>
<keyword evidence="2" id="KW-0472">Membrane</keyword>
<dbReference type="EMBL" id="JANDBD010000010">
    <property type="protein sequence ID" value="MCP9275068.1"/>
    <property type="molecule type" value="Genomic_DNA"/>
</dbReference>
<gene>
    <name evidence="3" type="ORF">NM203_23030</name>
</gene>
<evidence type="ECO:0000256" key="2">
    <source>
        <dbReference type="SAM" id="Phobius"/>
    </source>
</evidence>
<dbReference type="Proteomes" id="UP001651690">
    <property type="component" value="Unassembled WGS sequence"/>
</dbReference>
<comment type="caution">
    <text evidence="3">The sequence shown here is derived from an EMBL/GenBank/DDBJ whole genome shotgun (WGS) entry which is preliminary data.</text>
</comment>
<evidence type="ECO:0000256" key="1">
    <source>
        <dbReference type="SAM" id="MobiDB-lite"/>
    </source>
</evidence>